<keyword evidence="1" id="KW-0723">Serine/threonine-protein kinase</keyword>
<dbReference type="Proteomes" id="UP000269793">
    <property type="component" value="Chromosome VIII"/>
</dbReference>
<dbReference type="Pfam" id="PF00069">
    <property type="entry name" value="Pkinase"/>
    <property type="match status" value="1"/>
</dbReference>
<dbReference type="GO" id="GO:0005524">
    <property type="term" value="F:ATP binding"/>
    <property type="evidence" value="ECO:0007669"/>
    <property type="project" value="UniProtKB-KW"/>
</dbReference>
<dbReference type="STRING" id="425264.A0A3G2SAE3"/>
<dbReference type="OrthoDB" id="10252354at2759"/>
<dbReference type="EC" id="2.7.12.2" evidence="9"/>
<evidence type="ECO:0000256" key="2">
    <source>
        <dbReference type="ARBA" id="ARBA00022679"/>
    </source>
</evidence>
<evidence type="ECO:0000256" key="3">
    <source>
        <dbReference type="ARBA" id="ARBA00022741"/>
    </source>
</evidence>
<dbReference type="AlphaFoldDB" id="A0A3G2SAE3"/>
<gene>
    <name evidence="9" type="primary">skh1</name>
    <name evidence="9" type="ORF">DNF11_3906</name>
</gene>
<dbReference type="EMBL" id="CP033155">
    <property type="protein sequence ID" value="AYO44856.1"/>
    <property type="molecule type" value="Genomic_DNA"/>
</dbReference>
<evidence type="ECO:0000313" key="9">
    <source>
        <dbReference type="EMBL" id="AYO44856.1"/>
    </source>
</evidence>
<feature type="region of interest" description="Disordered" evidence="7">
    <location>
        <begin position="91"/>
        <end position="121"/>
    </location>
</feature>
<dbReference type="FunFam" id="3.30.200.20:FF:000040">
    <property type="entry name" value="Dual specificity mitogen-activated protein kinase kinase"/>
    <property type="match status" value="1"/>
</dbReference>
<accession>A0A3G2SAE3</accession>
<dbReference type="GO" id="GO:0004674">
    <property type="term" value="F:protein serine/threonine kinase activity"/>
    <property type="evidence" value="ECO:0007669"/>
    <property type="project" value="UniProtKB-KW"/>
</dbReference>
<dbReference type="PROSITE" id="PS50011">
    <property type="entry name" value="PROTEIN_KINASE_DOM"/>
    <property type="match status" value="1"/>
</dbReference>
<evidence type="ECO:0000259" key="8">
    <source>
        <dbReference type="PROSITE" id="PS50011"/>
    </source>
</evidence>
<dbReference type="PANTHER" id="PTHR47448">
    <property type="entry name" value="DUAL SPECIFICITY MITOGEN-ACTIVATED PROTEIN KINASE KINASE DSOR1-LIKE PROTEIN"/>
    <property type="match status" value="1"/>
</dbReference>
<dbReference type="PANTHER" id="PTHR47448:SF5">
    <property type="entry name" value="MITOGEN-ACTIVATED PROTEIN KINASE KINAE MKK2"/>
    <property type="match status" value="1"/>
</dbReference>
<evidence type="ECO:0000256" key="5">
    <source>
        <dbReference type="ARBA" id="ARBA00022840"/>
    </source>
</evidence>
<keyword evidence="4 9" id="KW-0418">Kinase</keyword>
<dbReference type="GO" id="GO:0004708">
    <property type="term" value="F:MAP kinase kinase activity"/>
    <property type="evidence" value="ECO:0007669"/>
    <property type="project" value="UniProtKB-EC"/>
</dbReference>
<dbReference type="InterPro" id="IPR000719">
    <property type="entry name" value="Prot_kinase_dom"/>
</dbReference>
<name>A0A3G2SAE3_MALR7</name>
<evidence type="ECO:0000256" key="1">
    <source>
        <dbReference type="ARBA" id="ARBA00022527"/>
    </source>
</evidence>
<keyword evidence="3" id="KW-0547">Nucleotide-binding</keyword>
<dbReference type="VEuPathDB" id="FungiDB:DNF11_3906"/>
<dbReference type="SMART" id="SM00220">
    <property type="entry name" value="S_TKc"/>
    <property type="match status" value="1"/>
</dbReference>
<feature type="compositionally biased region" description="Low complexity" evidence="7">
    <location>
        <begin position="93"/>
        <end position="107"/>
    </location>
</feature>
<dbReference type="Gene3D" id="3.30.200.20">
    <property type="entry name" value="Phosphorylase Kinase, domain 1"/>
    <property type="match status" value="1"/>
</dbReference>
<evidence type="ECO:0000256" key="6">
    <source>
        <dbReference type="ARBA" id="ARBA00038035"/>
    </source>
</evidence>
<evidence type="ECO:0000313" key="10">
    <source>
        <dbReference type="Proteomes" id="UP000269793"/>
    </source>
</evidence>
<dbReference type="InterPro" id="IPR011009">
    <property type="entry name" value="Kinase-like_dom_sf"/>
</dbReference>
<dbReference type="Gene3D" id="1.10.510.10">
    <property type="entry name" value="Transferase(Phosphotransferase) domain 1"/>
    <property type="match status" value="1"/>
</dbReference>
<evidence type="ECO:0000256" key="4">
    <source>
        <dbReference type="ARBA" id="ARBA00022777"/>
    </source>
</evidence>
<organism evidence="9 10">
    <name type="scientific">Malassezia restricta (strain ATCC 96810 / NBRC 103918 / CBS 7877)</name>
    <name type="common">Seborrheic dermatitis infection agent</name>
    <dbReference type="NCBI Taxonomy" id="425264"/>
    <lineage>
        <taxon>Eukaryota</taxon>
        <taxon>Fungi</taxon>
        <taxon>Dikarya</taxon>
        <taxon>Basidiomycota</taxon>
        <taxon>Ustilaginomycotina</taxon>
        <taxon>Malasseziomycetes</taxon>
        <taxon>Malasseziales</taxon>
        <taxon>Malasseziaceae</taxon>
        <taxon>Malassezia</taxon>
    </lineage>
</organism>
<comment type="similarity">
    <text evidence="6">Belongs to the protein kinase superfamily. STE Ser/Thr protein kinase family. MAP kinase kinase subfamily.</text>
</comment>
<evidence type="ECO:0000256" key="7">
    <source>
        <dbReference type="SAM" id="MobiDB-lite"/>
    </source>
</evidence>
<protein>
    <submittedName>
        <fullName evidence="9">MAP kinase kinase skh1/pek1</fullName>
        <ecNumber evidence="9">2.7.12.2</ecNumber>
    </submittedName>
</protein>
<dbReference type="InterPro" id="IPR050915">
    <property type="entry name" value="MAP_kinase_kinase"/>
</dbReference>
<dbReference type="SUPFAM" id="SSF56112">
    <property type="entry name" value="Protein kinase-like (PK-like)"/>
    <property type="match status" value="1"/>
</dbReference>
<reference evidence="9 10" key="1">
    <citation type="submission" date="2018-10" db="EMBL/GenBank/DDBJ databases">
        <title>Complete genome sequence of Malassezia restricta CBS 7877.</title>
        <authorList>
            <person name="Morand S.C."/>
            <person name="Bertignac M."/>
            <person name="Iltis A."/>
            <person name="Kolder I."/>
            <person name="Pirovano W."/>
            <person name="Jourdain R."/>
            <person name="Clavaud C."/>
        </authorList>
    </citation>
    <scope>NUCLEOTIDE SEQUENCE [LARGE SCALE GENOMIC DNA]</scope>
    <source>
        <strain evidence="9 10">CBS 7877</strain>
    </source>
</reference>
<sequence length="428" mass="47339">MASIIPPKRPVRAGMPKLVMPTSVTSDVPEDTSRIDSTTGETDATIMPRAIPSQPSLGLETQMDEIKRMLDDTRTPASMSYEYGGVDMHAQASGESGMTSSSNSSSWHMHHDSSSVPFMRSNSSLELESSIPPASEHANDIEVLASLGEGASGEVKKARIKSTGKIIAQKVIPTSPDPMIHRQLLRELNVNKSCKSEYIVNYYGAFFEPETASITICMEFCEAGSMDSIYRRVKSRGGRVGEKVLAKLAESIIKGLEYLHQCRIIHRDVKPSNILVRRDGQMKLCDFGVSGELINSVAGTFTGTATYMAPERIMGHSYTITSDVWSVGVTILELALNRYPFSEDGETPMGPIDLLSYLLSSPLPTLESNDQIRWSRSLRDFVDRCLERDGTKRVSPRMLLQHPLVRRAEMIPNSDMARFVASVWNWPS</sequence>
<keyword evidence="10" id="KW-1185">Reference proteome</keyword>
<proteinExistence type="inferred from homology"/>
<feature type="domain" description="Protein kinase" evidence="8">
    <location>
        <begin position="141"/>
        <end position="405"/>
    </location>
</feature>
<keyword evidence="5" id="KW-0067">ATP-binding</keyword>
<dbReference type="FunFam" id="1.10.510.10:FF:000263">
    <property type="entry name" value="MAP kinase skh1/pek1"/>
    <property type="match status" value="1"/>
</dbReference>
<keyword evidence="2 9" id="KW-0808">Transferase</keyword>
<dbReference type="PROSITE" id="PS00108">
    <property type="entry name" value="PROTEIN_KINASE_ST"/>
    <property type="match status" value="1"/>
</dbReference>
<dbReference type="InterPro" id="IPR008271">
    <property type="entry name" value="Ser/Thr_kinase_AS"/>
</dbReference>